<dbReference type="GO" id="GO:0071897">
    <property type="term" value="P:DNA biosynthetic process"/>
    <property type="evidence" value="ECO:0007669"/>
    <property type="project" value="UniProtKB-ARBA"/>
</dbReference>
<evidence type="ECO:0000259" key="1">
    <source>
        <dbReference type="PROSITE" id="PS50878"/>
    </source>
</evidence>
<sequence length="729" mass="84130">ISSDISDHCPVFLAHYVNFIQKEKQKKCFTTQCITENSLELFKQEILCQDWSIVETKGNADEAYNEFIKLFMLVYEKYFPLKTLKHTKRARKPWVTKEHLKKIKSKNRLYQYFLRTRLDTTLKDFKTLRNKLNAELRRAKFSYYEQIFANITEQRTNAAWKVMNSVLGRVSKNSPPDTLMINGRELGGKEVADYLNNFFINVAVPTQTEIEPTENRNHRDTIIDSIFLQPTDGSEVYSIVMALPNSKALDTDNIQIRPVKSVLSIITPVLVHIFNLVLESGKFPDAMKIARTSVVFKGGDRNLPTNYRPISILPVFSKALEKIISVRITGFFDRHNVLSDAQFGFRKNRSTEMALLTIKESILQNIENNMFTLAVFVDFSKAFDCLNHQILISKLQSYGIRGKCIDLLKTYLENRAQFVHLNNHNSMILPIRYGVPQGSVLGPLLFNAYINDIVDIDKSTDFIIYADDSTLLISGTNIDNLILKCNEVLEKLSVWSKANLLKINAVKTKAMIFRARNKEVKTNLTIKFETLEIEVVDDHKILGVYFSSSLGWDTHVNYLSRKLSSVTGAVAHCRSILPLKAKLQIYQALFNSHLNYCTLVWGTTTKGNLNRLLVIQKRIIRHIANMEPMATTTSTFRSFEILRIEDIYEFRLLKTFYFSSLTTINQLMSLASLQSRETNVPTRNKDLWEIPWFRTFYKYQALSHNLPIILNKNTHTLGLNRRGLRSRFL</sequence>
<dbReference type="EMBL" id="GFAA01002712">
    <property type="protein sequence ID" value="JAU00723.1"/>
    <property type="molecule type" value="mRNA"/>
</dbReference>
<dbReference type="AlphaFoldDB" id="A0A1E1XMZ9"/>
<dbReference type="InterPro" id="IPR000477">
    <property type="entry name" value="RT_dom"/>
</dbReference>
<proteinExistence type="evidence at transcript level"/>
<name>A0A1E1XMZ9_AMBSC</name>
<accession>A0A1E1XMZ9</accession>
<organism evidence="2">
    <name type="scientific">Amblyomma sculptum</name>
    <name type="common">Tick</name>
    <dbReference type="NCBI Taxonomy" id="1581419"/>
    <lineage>
        <taxon>Eukaryota</taxon>
        <taxon>Metazoa</taxon>
        <taxon>Ecdysozoa</taxon>
        <taxon>Arthropoda</taxon>
        <taxon>Chelicerata</taxon>
        <taxon>Arachnida</taxon>
        <taxon>Acari</taxon>
        <taxon>Parasitiformes</taxon>
        <taxon>Ixodida</taxon>
        <taxon>Ixodoidea</taxon>
        <taxon>Ixodidae</taxon>
        <taxon>Amblyomminae</taxon>
        <taxon>Amblyomma</taxon>
    </lineage>
</organism>
<dbReference type="CDD" id="cd01650">
    <property type="entry name" value="RT_nLTR_like"/>
    <property type="match status" value="1"/>
</dbReference>
<dbReference type="PROSITE" id="PS50878">
    <property type="entry name" value="RT_POL"/>
    <property type="match status" value="1"/>
</dbReference>
<dbReference type="PANTHER" id="PTHR33332">
    <property type="entry name" value="REVERSE TRANSCRIPTASE DOMAIN-CONTAINING PROTEIN"/>
    <property type="match status" value="1"/>
</dbReference>
<evidence type="ECO:0000313" key="2">
    <source>
        <dbReference type="EMBL" id="JAU00723.1"/>
    </source>
</evidence>
<protein>
    <submittedName>
        <fullName evidence="2">Putative tick transposon</fullName>
    </submittedName>
</protein>
<dbReference type="Pfam" id="PF00078">
    <property type="entry name" value="RVT_1"/>
    <property type="match status" value="1"/>
</dbReference>
<dbReference type="SUPFAM" id="SSF56672">
    <property type="entry name" value="DNA/RNA polymerases"/>
    <property type="match status" value="1"/>
</dbReference>
<reference evidence="2" key="2">
    <citation type="journal article" date="2017" name="Front. Cell. Infect. Microbiol.">
        <title>Analysis of the Salivary Gland Transcriptome of Unfed and Partially Fed Amblyomma sculptum Ticks and Descriptive Proteome of the Saliva.</title>
        <authorList>
            <person name="Esteves E."/>
            <person name="Maruyama S.R."/>
            <person name="Kawahara R."/>
            <person name="Fujita A."/>
            <person name="Martins L.A."/>
            <person name="Righi A.A."/>
            <person name="Costa F.B."/>
            <person name="Palmisano G."/>
            <person name="Labruna M.B."/>
            <person name="Sa-Nunes A."/>
            <person name="Ribeiro J.M.C."/>
            <person name="Fogaca A.C."/>
        </authorList>
    </citation>
    <scope>NUCLEOTIDE SEQUENCE</scope>
</reference>
<dbReference type="InterPro" id="IPR043502">
    <property type="entry name" value="DNA/RNA_pol_sf"/>
</dbReference>
<feature type="non-terminal residue" evidence="2">
    <location>
        <position position="1"/>
    </location>
</feature>
<feature type="domain" description="Reverse transcriptase" evidence="1">
    <location>
        <begin position="276"/>
        <end position="526"/>
    </location>
</feature>
<reference evidence="2" key="1">
    <citation type="submission" date="2016-09" db="EMBL/GenBank/DDBJ databases">
        <authorList>
            <person name="Capua I."/>
            <person name="De Benedictis P."/>
            <person name="Joannis T."/>
            <person name="Lombin L.H."/>
            <person name="Cattoli G."/>
        </authorList>
    </citation>
    <scope>NUCLEOTIDE SEQUENCE</scope>
</reference>